<organism evidence="2 3">
    <name type="scientific">Promethearchaeum syntrophicum</name>
    <dbReference type="NCBI Taxonomy" id="2594042"/>
    <lineage>
        <taxon>Archaea</taxon>
        <taxon>Promethearchaeati</taxon>
        <taxon>Promethearchaeota</taxon>
        <taxon>Promethearchaeia</taxon>
        <taxon>Promethearchaeales</taxon>
        <taxon>Promethearchaeaceae</taxon>
        <taxon>Promethearchaeum</taxon>
    </lineage>
</organism>
<protein>
    <submittedName>
        <fullName evidence="2">TIM barrel protein</fullName>
    </submittedName>
</protein>
<dbReference type="GO" id="GO:0003677">
    <property type="term" value="F:DNA binding"/>
    <property type="evidence" value="ECO:0007669"/>
    <property type="project" value="InterPro"/>
</dbReference>
<reference evidence="2 3" key="1">
    <citation type="journal article" date="2020" name="Nature">
        <title>Isolation of an archaeon at the prokaryote-eukaryote interface.</title>
        <authorList>
            <person name="Imachi H."/>
            <person name="Nobu M.K."/>
            <person name="Nakahara N."/>
            <person name="Morono Y."/>
            <person name="Ogawara M."/>
            <person name="Takaki Y."/>
            <person name="Takano Y."/>
            <person name="Uematsu K."/>
            <person name="Ikuta T."/>
            <person name="Ito M."/>
            <person name="Matsui Y."/>
            <person name="Miyazaki M."/>
            <person name="Murata K."/>
            <person name="Saito Y."/>
            <person name="Sakai S."/>
            <person name="Song C."/>
            <person name="Tasumi E."/>
            <person name="Yamanaka Y."/>
            <person name="Yamaguchi T."/>
            <person name="Kamagata Y."/>
            <person name="Tamaki H."/>
            <person name="Takai K."/>
        </authorList>
    </citation>
    <scope>NUCLEOTIDE SEQUENCE [LARGE SCALE GENOMIC DNA]</scope>
    <source>
        <strain evidence="2 3">MK-D1</strain>
    </source>
</reference>
<dbReference type="RefSeq" id="WP_147664702.1">
    <property type="nucleotide sequence ID" value="NZ_CP042905.2"/>
</dbReference>
<dbReference type="InterPro" id="IPR036237">
    <property type="entry name" value="Xyl_isomerase-like_sf"/>
</dbReference>
<feature type="domain" description="Xylose isomerase-like TIM barrel" evidence="1">
    <location>
        <begin position="39"/>
        <end position="301"/>
    </location>
</feature>
<dbReference type="GeneID" id="41331623"/>
<dbReference type="Gene3D" id="3.20.20.150">
    <property type="entry name" value="Divalent-metal-dependent TIM barrel enzymes"/>
    <property type="match status" value="1"/>
</dbReference>
<dbReference type="KEGG" id="psyt:DSAG12_03655"/>
<dbReference type="SMART" id="SM00518">
    <property type="entry name" value="AP2Ec"/>
    <property type="match status" value="1"/>
</dbReference>
<dbReference type="Proteomes" id="UP000321408">
    <property type="component" value="Chromosome"/>
</dbReference>
<dbReference type="GO" id="GO:0006284">
    <property type="term" value="P:base-excision repair"/>
    <property type="evidence" value="ECO:0007669"/>
    <property type="project" value="TreeGrafter"/>
</dbReference>
<proteinExistence type="predicted"/>
<accession>A0A5B9DGN1</accession>
<evidence type="ECO:0000313" key="2">
    <source>
        <dbReference type="EMBL" id="QEE17817.1"/>
    </source>
</evidence>
<reference evidence="2 3" key="2">
    <citation type="journal article" date="2024" name="Int. J. Syst. Evol. Microbiol.">
        <title>Promethearchaeum syntrophicum gen. nov., sp. nov., an anaerobic, obligately syntrophic archaeon, the first isolate of the lineage 'Asgard' archaea, and proposal of the new archaeal phylum Promethearchaeota phyl. nov. and kingdom Promethearchaeati regn. nov.</title>
        <authorList>
            <person name="Imachi H."/>
            <person name="Nobu M.K."/>
            <person name="Kato S."/>
            <person name="Takaki Y."/>
            <person name="Miyazaki M."/>
            <person name="Miyata M."/>
            <person name="Ogawara M."/>
            <person name="Saito Y."/>
            <person name="Sakai S."/>
            <person name="Tahara Y.O."/>
            <person name="Takano Y."/>
            <person name="Tasumi E."/>
            <person name="Uematsu K."/>
            <person name="Yoshimura T."/>
            <person name="Itoh T."/>
            <person name="Ohkuma M."/>
            <person name="Takai K."/>
        </authorList>
    </citation>
    <scope>NUCLEOTIDE SEQUENCE [LARGE SCALE GENOMIC DNA]</scope>
    <source>
        <strain evidence="2 3">MK-D1</strain>
    </source>
</reference>
<name>A0A5B9DGN1_9ARCH</name>
<evidence type="ECO:0000259" key="1">
    <source>
        <dbReference type="Pfam" id="PF01261"/>
    </source>
</evidence>
<dbReference type="InterPro" id="IPR013022">
    <property type="entry name" value="Xyl_isomerase-like_TIM-brl"/>
</dbReference>
<dbReference type="InterPro" id="IPR001719">
    <property type="entry name" value="AP_endonuc_2"/>
</dbReference>
<dbReference type="Pfam" id="PF01261">
    <property type="entry name" value="AP_endonuc_2"/>
    <property type="match status" value="1"/>
</dbReference>
<dbReference type="PANTHER" id="PTHR21445:SF0">
    <property type="entry name" value="APURINIC-APYRIMIDINIC ENDONUCLEASE"/>
    <property type="match status" value="1"/>
</dbReference>
<dbReference type="GO" id="GO:0008081">
    <property type="term" value="F:phosphoric diester hydrolase activity"/>
    <property type="evidence" value="ECO:0007669"/>
    <property type="project" value="TreeGrafter"/>
</dbReference>
<dbReference type="PANTHER" id="PTHR21445">
    <property type="entry name" value="ENDONUCLEASE IV ENDODEOXYRIBONUCLEASE IV"/>
    <property type="match status" value="1"/>
</dbReference>
<dbReference type="EMBL" id="CP042905">
    <property type="protein sequence ID" value="QEE17817.1"/>
    <property type="molecule type" value="Genomic_DNA"/>
</dbReference>
<keyword evidence="3" id="KW-1185">Reference proteome</keyword>
<sequence>MLFDNDKIRIGPTGVKKDLFFMKGRANTLRRGKRFEIPEYLSSMGLNAYEFSAGRMAKFSDSPIYEKFRVNSKKFNVAISIHAPYYISLTSETPETYEKSIERLARTYAWAVWLNAKRIVVHPGTYGKSKMKRNLTQMIIDGINSSITLSKNLYPNIKEKFKEICLCPETMGKLGQIGSADEIIEICNEVGTNKTRPCIDFGHLYTRNIGKIIGKNLYMPVFEKIEQNLGKNIVENLHIHYSKIEYTGKGEKMHHSNDSSWGPNIEPLFKIIKEQGYKPIIINESPELETDATKLMDIWKKMS</sequence>
<dbReference type="GO" id="GO:0008270">
    <property type="term" value="F:zinc ion binding"/>
    <property type="evidence" value="ECO:0007669"/>
    <property type="project" value="InterPro"/>
</dbReference>
<evidence type="ECO:0000313" key="3">
    <source>
        <dbReference type="Proteomes" id="UP000321408"/>
    </source>
</evidence>
<dbReference type="OrthoDB" id="33250at2157"/>
<dbReference type="AlphaFoldDB" id="A0A5B9DGN1"/>
<dbReference type="GO" id="GO:0003906">
    <property type="term" value="F:DNA-(apurinic or apyrimidinic site) endonuclease activity"/>
    <property type="evidence" value="ECO:0007669"/>
    <property type="project" value="TreeGrafter"/>
</dbReference>
<gene>
    <name evidence="2" type="ORF">DSAG12_03655</name>
</gene>
<dbReference type="SUPFAM" id="SSF51658">
    <property type="entry name" value="Xylose isomerase-like"/>
    <property type="match status" value="1"/>
</dbReference>